<sequence length="168" mass="19015">MDDHRKIQAYIAFTCPVCQAYHGLISHWGSTLPKGWGFEFVPVVVPERDSVLAARSFYAVRNKRPERLNDFMLASFTAIQQQGKDPRNEGTWVQILRDLRITGIEDAWRDVPEKQVLAPLEKLVKYKINATPSLVIDGRYIITPDNTNGDHSLFIQLANGMVSKAMAT</sequence>
<dbReference type="RefSeq" id="WP_326507204.1">
    <property type="nucleotide sequence ID" value="NZ_JAWIIV010000011.1"/>
</dbReference>
<organism evidence="1 2">
    <name type="scientific">Noviherbaspirillum album</name>
    <dbReference type="NCBI Taxonomy" id="3080276"/>
    <lineage>
        <taxon>Bacteria</taxon>
        <taxon>Pseudomonadati</taxon>
        <taxon>Pseudomonadota</taxon>
        <taxon>Betaproteobacteria</taxon>
        <taxon>Burkholderiales</taxon>
        <taxon>Oxalobacteraceae</taxon>
        <taxon>Noviherbaspirillum</taxon>
    </lineage>
</organism>
<reference evidence="1 2" key="1">
    <citation type="submission" date="2023-10" db="EMBL/GenBank/DDBJ databases">
        <title>Noviherbaspirillum sp. CPCC 100848 genome assembly.</title>
        <authorList>
            <person name="Li X.Y."/>
            <person name="Fang X.M."/>
        </authorList>
    </citation>
    <scope>NUCLEOTIDE SEQUENCE [LARGE SCALE GENOMIC DNA]</scope>
    <source>
        <strain evidence="1 2">CPCC 100848</strain>
    </source>
</reference>
<dbReference type="Gene3D" id="3.40.30.10">
    <property type="entry name" value="Glutaredoxin"/>
    <property type="match status" value="1"/>
</dbReference>
<dbReference type="SUPFAM" id="SSF52833">
    <property type="entry name" value="Thioredoxin-like"/>
    <property type="match status" value="1"/>
</dbReference>
<dbReference type="Proteomes" id="UP001352263">
    <property type="component" value="Unassembled WGS sequence"/>
</dbReference>
<comment type="caution">
    <text evidence="1">The sequence shown here is derived from an EMBL/GenBank/DDBJ whole genome shotgun (WGS) entry which is preliminary data.</text>
</comment>
<dbReference type="PANTHER" id="PTHR35891:SF3">
    <property type="entry name" value="THIOL:DISULFIDE INTERCHANGE PROTEIN DSBL"/>
    <property type="match status" value="1"/>
</dbReference>
<keyword evidence="2" id="KW-1185">Reference proteome</keyword>
<dbReference type="PANTHER" id="PTHR35891">
    <property type="entry name" value="THIOL:DISULFIDE INTERCHANGE PROTEIN DSBA"/>
    <property type="match status" value="1"/>
</dbReference>
<name>A0ABU6JAL7_9BURK</name>
<dbReference type="InterPro" id="IPR036249">
    <property type="entry name" value="Thioredoxin-like_sf"/>
</dbReference>
<proteinExistence type="predicted"/>
<accession>A0ABU6JAL7</accession>
<protein>
    <submittedName>
        <fullName evidence="1">Thioredoxin domain-containing protein</fullName>
    </submittedName>
</protein>
<evidence type="ECO:0000313" key="2">
    <source>
        <dbReference type="Proteomes" id="UP001352263"/>
    </source>
</evidence>
<dbReference type="EMBL" id="JAWIIV010000011">
    <property type="protein sequence ID" value="MEC4720486.1"/>
    <property type="molecule type" value="Genomic_DNA"/>
</dbReference>
<gene>
    <name evidence="1" type="ORF">RY831_15090</name>
</gene>
<evidence type="ECO:0000313" key="1">
    <source>
        <dbReference type="EMBL" id="MEC4720486.1"/>
    </source>
</evidence>
<dbReference type="InterPro" id="IPR050824">
    <property type="entry name" value="Thiol_disulfide_DsbA"/>
</dbReference>